<comment type="caution">
    <text evidence="4">The sequence shown here is derived from an EMBL/GenBank/DDBJ whole genome shotgun (WGS) entry which is preliminary data.</text>
</comment>
<dbReference type="Proteomes" id="UP000466345">
    <property type="component" value="Unassembled WGS sequence"/>
</dbReference>
<proteinExistence type="predicted"/>
<feature type="domain" description="Proteinase inhibitor I42 chagasin" evidence="3">
    <location>
        <begin position="28"/>
        <end position="101"/>
    </location>
</feature>
<evidence type="ECO:0000313" key="5">
    <source>
        <dbReference type="Proteomes" id="UP000466345"/>
    </source>
</evidence>
<evidence type="ECO:0000256" key="1">
    <source>
        <dbReference type="ARBA" id="ARBA00022690"/>
    </source>
</evidence>
<name>A0A7K0CBR9_9ACTN</name>
<dbReference type="EMBL" id="WEGJ01000002">
    <property type="protein sequence ID" value="MQY10900.1"/>
    <property type="molecule type" value="Genomic_DNA"/>
</dbReference>
<reference evidence="4 5" key="1">
    <citation type="submission" date="2019-10" db="EMBL/GenBank/DDBJ databases">
        <title>Streptomyces smaragdinus sp. nov. and Streptomyces fabii sp. nov., isolated from the gut of fungus growing-termite Macrotermes natalensis.</title>
        <authorList>
            <person name="Schwitalla J."/>
            <person name="Benndorf R."/>
            <person name="Martin K."/>
            <person name="De Beer W."/>
            <person name="Kaster A.-K."/>
            <person name="Vollmers J."/>
            <person name="Poulsen M."/>
            <person name="Beemelmanns C."/>
        </authorList>
    </citation>
    <scope>NUCLEOTIDE SEQUENCE [LARGE SCALE GENOMIC DNA]</scope>
    <source>
        <strain evidence="4 5">RB5</strain>
    </source>
</reference>
<evidence type="ECO:0000313" key="4">
    <source>
        <dbReference type="EMBL" id="MQY10900.1"/>
    </source>
</evidence>
<protein>
    <recommendedName>
        <fullName evidence="3">Proteinase inhibitor I42 chagasin domain-containing protein</fullName>
    </recommendedName>
</protein>
<evidence type="ECO:0000256" key="2">
    <source>
        <dbReference type="ARBA" id="ARBA00022704"/>
    </source>
</evidence>
<dbReference type="InterPro" id="IPR018990">
    <property type="entry name" value="Prot_inh_I42_chagasin"/>
</dbReference>
<dbReference type="Pfam" id="PF09394">
    <property type="entry name" value="Inhibitor_I42"/>
    <property type="match status" value="1"/>
</dbReference>
<dbReference type="Gene3D" id="2.60.40.2020">
    <property type="match status" value="1"/>
</dbReference>
<evidence type="ECO:0000259" key="3">
    <source>
        <dbReference type="Pfam" id="PF09394"/>
    </source>
</evidence>
<keyword evidence="2" id="KW-0789">Thiol protease inhibitor</keyword>
<keyword evidence="5" id="KW-1185">Reference proteome</keyword>
<dbReference type="InterPro" id="IPR036331">
    <property type="entry name" value="Chagasin-like_sf"/>
</dbReference>
<dbReference type="OrthoDB" id="9794834at2"/>
<sequence>MPTHRLTKDEDVHEVRVDHTDDGRTIRLHVGDVLVVTLPVNMLTGLHWEVASYDQSSLDRPEVVVKPPDPGQAMGAGGTLAVFRFPVKATTAAPAQLVLELRGGTGPAEQVYRITLDIRE</sequence>
<gene>
    <name evidence="4" type="ORF">SRB5_10130</name>
</gene>
<dbReference type="GO" id="GO:0004869">
    <property type="term" value="F:cysteine-type endopeptidase inhibitor activity"/>
    <property type="evidence" value="ECO:0007669"/>
    <property type="project" value="UniProtKB-KW"/>
</dbReference>
<accession>A0A7K0CBR9</accession>
<organism evidence="4 5">
    <name type="scientific">Streptomyces smaragdinus</name>
    <dbReference type="NCBI Taxonomy" id="2585196"/>
    <lineage>
        <taxon>Bacteria</taxon>
        <taxon>Bacillati</taxon>
        <taxon>Actinomycetota</taxon>
        <taxon>Actinomycetes</taxon>
        <taxon>Kitasatosporales</taxon>
        <taxon>Streptomycetaceae</taxon>
        <taxon>Streptomyces</taxon>
    </lineage>
</organism>
<keyword evidence="1" id="KW-0646">Protease inhibitor</keyword>
<dbReference type="AlphaFoldDB" id="A0A7K0CBR9"/>
<dbReference type="SUPFAM" id="SSF141066">
    <property type="entry name" value="ICP-like"/>
    <property type="match status" value="1"/>
</dbReference>